<dbReference type="PANTHER" id="PTHR43627:SF1">
    <property type="entry name" value="COBALT TRANSPORT PROTEIN CBIM"/>
    <property type="match status" value="1"/>
</dbReference>
<dbReference type="NCBIfam" id="NF006184">
    <property type="entry name" value="PRK08319.1"/>
    <property type="match status" value="1"/>
</dbReference>
<dbReference type="Pfam" id="PF01891">
    <property type="entry name" value="CbiM"/>
    <property type="match status" value="1"/>
</dbReference>
<feature type="transmembrane region" description="Helical" evidence="11">
    <location>
        <begin position="43"/>
        <end position="64"/>
    </location>
</feature>
<dbReference type="EMBL" id="MT631624">
    <property type="protein sequence ID" value="QNO55644.1"/>
    <property type="molecule type" value="Genomic_DNA"/>
</dbReference>
<evidence type="ECO:0000256" key="6">
    <source>
        <dbReference type="ARBA" id="ARBA00022692"/>
    </source>
</evidence>
<evidence type="ECO:0000256" key="2">
    <source>
        <dbReference type="ARBA" id="ARBA00022426"/>
    </source>
</evidence>
<evidence type="ECO:0000256" key="11">
    <source>
        <dbReference type="SAM" id="Phobius"/>
    </source>
</evidence>
<keyword evidence="6 11" id="KW-0812">Transmembrane</keyword>
<accession>A0A7G9Z5W0</accession>
<sequence>MPTCLSKPVTLVTRKHKIEKLKYPLTVVSFQVIKRMHLSDGILAPEWCLVWFAIAIVFIAVGVWQIKRGTKENASYLPLLAMMGAVVFVISVWHIPVPVSGSCSHPIGTPMSAIIVGPFPTVVLGAIALFFQAFFGHGGLTTLGANVVSMGIVGGFSGYLLYVLLRKVNSPLWLAAGMAGFVGDVLCYLTTALQLALSLNPGSVLSHWAIYTVGYMPTQLPLAVAEFVFTAGVVQYIADRRPDLLAKKLWGGVSSA</sequence>
<dbReference type="Gene3D" id="1.10.1760.20">
    <property type="match status" value="1"/>
</dbReference>
<keyword evidence="9 11" id="KW-0472">Membrane</keyword>
<gene>
    <name evidence="12" type="primary">cbiM</name>
    <name evidence="12" type="ORF">AMFAPHJD_00019</name>
</gene>
<dbReference type="InterPro" id="IPR002751">
    <property type="entry name" value="CbiM/NikMN"/>
</dbReference>
<dbReference type="GO" id="GO:0009236">
    <property type="term" value="P:cobalamin biosynthetic process"/>
    <property type="evidence" value="ECO:0007669"/>
    <property type="project" value="UniProtKB-KW"/>
</dbReference>
<dbReference type="PANTHER" id="PTHR43627">
    <property type="match status" value="1"/>
</dbReference>
<evidence type="ECO:0000256" key="7">
    <source>
        <dbReference type="ARBA" id="ARBA00022989"/>
    </source>
</evidence>
<keyword evidence="3" id="KW-0813">Transport</keyword>
<evidence type="ECO:0000313" key="12">
    <source>
        <dbReference type="EMBL" id="QNO55644.1"/>
    </source>
</evidence>
<feature type="transmembrane region" description="Helical" evidence="11">
    <location>
        <begin position="143"/>
        <end position="165"/>
    </location>
</feature>
<keyword evidence="8" id="KW-0406">Ion transport</keyword>
<organism evidence="12">
    <name type="scientific">Candidatus Methanophaga sp. ANME-1 ERB7</name>
    <dbReference type="NCBI Taxonomy" id="2759913"/>
    <lineage>
        <taxon>Archaea</taxon>
        <taxon>Methanobacteriati</taxon>
        <taxon>Methanobacteriota</taxon>
        <taxon>Stenosarchaea group</taxon>
        <taxon>Methanomicrobia</taxon>
        <taxon>Candidatus Methanophagales</taxon>
        <taxon>Candidatus Methanophagaceae</taxon>
        <taxon>Candidatus Methanophaga</taxon>
    </lineage>
</organism>
<dbReference type="AlphaFoldDB" id="A0A7G9Z5W0"/>
<evidence type="ECO:0000256" key="10">
    <source>
        <dbReference type="ARBA" id="ARBA00023285"/>
    </source>
</evidence>
<dbReference type="GO" id="GO:0043190">
    <property type="term" value="C:ATP-binding cassette (ABC) transporter complex"/>
    <property type="evidence" value="ECO:0007669"/>
    <property type="project" value="InterPro"/>
</dbReference>
<feature type="transmembrane region" description="Helical" evidence="11">
    <location>
        <begin position="76"/>
        <end position="95"/>
    </location>
</feature>
<reference evidence="12" key="1">
    <citation type="submission" date="2020-06" db="EMBL/GenBank/DDBJ databases">
        <title>Unique genomic features of the anaerobic methanotrophic archaea.</title>
        <authorList>
            <person name="Chadwick G.L."/>
            <person name="Skennerton C.T."/>
            <person name="Laso-Perez R."/>
            <person name="Leu A.O."/>
            <person name="Speth D.R."/>
            <person name="Yu H."/>
            <person name="Morgan-Lang C."/>
            <person name="Hatzenpichler R."/>
            <person name="Goudeau D."/>
            <person name="Malmstrom R."/>
            <person name="Brazelton W.J."/>
            <person name="Woyke T."/>
            <person name="Hallam S.J."/>
            <person name="Tyson G.W."/>
            <person name="Wegener G."/>
            <person name="Boetius A."/>
            <person name="Orphan V."/>
        </authorList>
    </citation>
    <scope>NUCLEOTIDE SEQUENCE</scope>
</reference>
<evidence type="ECO:0000256" key="9">
    <source>
        <dbReference type="ARBA" id="ARBA00023136"/>
    </source>
</evidence>
<keyword evidence="7 11" id="KW-1133">Transmembrane helix</keyword>
<feature type="transmembrane region" description="Helical" evidence="11">
    <location>
        <begin position="172"/>
        <end position="199"/>
    </location>
</feature>
<evidence type="ECO:0000256" key="1">
    <source>
        <dbReference type="ARBA" id="ARBA00004651"/>
    </source>
</evidence>
<keyword evidence="2" id="KW-0171">Cobalt transport</keyword>
<protein>
    <submittedName>
        <fullName evidence="12">Cobalt transport protein CbiM</fullName>
    </submittedName>
</protein>
<name>A0A7G9Z5W0_9EURY</name>
<comment type="subcellular location">
    <subcellularLocation>
        <location evidence="1">Cell membrane</location>
        <topology evidence="1">Multi-pass membrane protein</topology>
    </subcellularLocation>
</comment>
<dbReference type="GO" id="GO:0006824">
    <property type="term" value="P:cobalt ion transport"/>
    <property type="evidence" value="ECO:0007669"/>
    <property type="project" value="UniProtKB-KW"/>
</dbReference>
<feature type="transmembrane region" description="Helical" evidence="11">
    <location>
        <begin position="107"/>
        <end position="131"/>
    </location>
</feature>
<keyword evidence="5" id="KW-0169">Cobalamin biosynthesis</keyword>
<evidence type="ECO:0000256" key="4">
    <source>
        <dbReference type="ARBA" id="ARBA00022475"/>
    </source>
</evidence>
<evidence type="ECO:0000256" key="8">
    <source>
        <dbReference type="ARBA" id="ARBA00023065"/>
    </source>
</evidence>
<dbReference type="InterPro" id="IPR018024">
    <property type="entry name" value="CbiM"/>
</dbReference>
<keyword evidence="4" id="KW-1003">Cell membrane</keyword>
<proteinExistence type="predicted"/>
<evidence type="ECO:0000256" key="5">
    <source>
        <dbReference type="ARBA" id="ARBA00022573"/>
    </source>
</evidence>
<evidence type="ECO:0000256" key="3">
    <source>
        <dbReference type="ARBA" id="ARBA00022448"/>
    </source>
</evidence>
<keyword evidence="10" id="KW-0170">Cobalt</keyword>